<comment type="caution">
    <text evidence="3">The sequence shown here is derived from an EMBL/GenBank/DDBJ whole genome shotgun (WGS) entry which is preliminary data.</text>
</comment>
<sequence>MRNKSYQIKENSNVMKAQGGEQKVMKKILTVALSTAMAFSMFASVAFGDSATAVSPQEKFDALAAKGIFNGYPDKQAHLEKDMTRAEFAKVITKLLGLKEVTGTLSYKDKGYDAKNWAVPYIEAVTAAGIMDGQDPVKKIFNYNGKVTVQEMATVLTRALKLEVPAKTDNSATEWAKGYVQAAIDKGLIAKDLNFQANASRELLVNTAYTIDQLKNISVASYKIVDPSNVEFTLNTGEVVKVKLEKALEANKETEVTFKNAAGQEITTKITWVVESATKVESATSANLKEVDVAFDGKVEKASATDADNYSVNSGAKKVKSATLQQDGKTVRLLLADGSVFVQGTEYTVSVKNVKSSEGKVLSAQSVKFTSADNTLPTVSEVKALGNKAIKVTFSEPVKSVASSNFKLDDKTFVGNVTKGANEREVVLKDYSGNLALGAHKLTATLVEDYAGLKSLSSTTDFTVVEDKEAPKAVEFSATLEKVTVTFDEEIDPDSVNGESFYWKSGDTKKYGVAKAISGNTYEIDFTKNPLPGFETTLYINVKDYSGNGALTENKITATVDLIRPKVEDVVYGRDGNVLTVKFSKPVYGDVKNAYTIKNSDGDVIPVTSISVDSDNKVFRLSTLSNLTDGDYTLKVSGIQDRTALKNTMEDYSTSFKVDDVTRPTLVKKIDANNYTRTLVINFDKQMDLASLADHSNYVVNLTINGSAVTKTLPSEVTLRPILGGRAVQMVFPEYIQNDVLTDFAGANSNGKPSVNSIIVLGVKSAAGNILNGSYQPEAVSATTAKFVSAEQKDYRTIKLTFDQAVSQANASDFRIDGNVPSSVSIGTEGDTVTLTTSYDLPAGGSNVSIVTNNVKTYAGNIVTQDSKNTQNSVAPKVTNAVISFDQTSRIFTVPFNTTLSSANANLFAFDLVVKQDEDVNLPTLSAGVDYTTSWSPSGVVVTLKETDKVKNYKGTKYSVQVKDKAEYIKGLNGKVAQKSDAISVVGYSSNPQTTPVDFNTPGAMTNATNATKASAIVELVTTGAKETLALQAKTPGAAANSYALIVTEDPSLTAGTASVNLTDKIIAVKVHDTTVQTVAAELAKVKAINDLFDVTIDGTSTAVVDEFNSTVTKNGAEAKAATVTVVAKSEVGNFGAIALYTEADKSDNPVVVSSDNVKVGADKKTLTITLPSTVANNTSFAVAQLL</sequence>
<evidence type="ECO:0000313" key="4">
    <source>
        <dbReference type="Proteomes" id="UP001344632"/>
    </source>
</evidence>
<dbReference type="Proteomes" id="UP001344632">
    <property type="component" value="Unassembled WGS sequence"/>
</dbReference>
<name>A0ABU6GTY1_9BACL</name>
<accession>A0ABU6GTY1</accession>
<feature type="domain" description="SLH" evidence="2">
    <location>
        <begin position="105"/>
        <end position="170"/>
    </location>
</feature>
<proteinExistence type="predicted"/>
<dbReference type="RefSeq" id="WP_326090934.1">
    <property type="nucleotide sequence ID" value="NZ_JARLKZ010000022.1"/>
</dbReference>
<evidence type="ECO:0000256" key="1">
    <source>
        <dbReference type="ARBA" id="ARBA00022729"/>
    </source>
</evidence>
<organism evidence="3 4">
    <name type="scientific">Paenibacillus dokdonensis</name>
    <dbReference type="NCBI Taxonomy" id="2567944"/>
    <lineage>
        <taxon>Bacteria</taxon>
        <taxon>Bacillati</taxon>
        <taxon>Bacillota</taxon>
        <taxon>Bacilli</taxon>
        <taxon>Bacillales</taxon>
        <taxon>Paenibacillaceae</taxon>
        <taxon>Paenibacillus</taxon>
    </lineage>
</organism>
<dbReference type="Gene3D" id="2.60.40.1220">
    <property type="match status" value="5"/>
</dbReference>
<keyword evidence="1" id="KW-0732">Signal</keyword>
<dbReference type="PROSITE" id="PS51272">
    <property type="entry name" value="SLH"/>
    <property type="match status" value="2"/>
</dbReference>
<dbReference type="EMBL" id="JARLKZ010000022">
    <property type="protein sequence ID" value="MEC0243200.1"/>
    <property type="molecule type" value="Genomic_DNA"/>
</dbReference>
<protein>
    <submittedName>
        <fullName evidence="3">S-layer homology domain-containing protein</fullName>
    </submittedName>
</protein>
<dbReference type="InterPro" id="IPR014755">
    <property type="entry name" value="Cu-Rt/internalin_Ig-like"/>
</dbReference>
<reference evidence="3 4" key="1">
    <citation type="submission" date="2023-03" db="EMBL/GenBank/DDBJ databases">
        <title>Bacillus Genome Sequencing.</title>
        <authorList>
            <person name="Dunlap C."/>
        </authorList>
    </citation>
    <scope>NUCLEOTIDE SEQUENCE [LARGE SCALE GENOMIC DNA]</scope>
    <source>
        <strain evidence="3 4">BD-525</strain>
    </source>
</reference>
<feature type="domain" description="SLH" evidence="2">
    <location>
        <begin position="43"/>
        <end position="103"/>
    </location>
</feature>
<evidence type="ECO:0000313" key="3">
    <source>
        <dbReference type="EMBL" id="MEC0243200.1"/>
    </source>
</evidence>
<dbReference type="Pfam" id="PF13205">
    <property type="entry name" value="Big_5"/>
    <property type="match status" value="2"/>
</dbReference>
<dbReference type="InterPro" id="IPR001119">
    <property type="entry name" value="SLH_dom"/>
</dbReference>
<keyword evidence="4" id="KW-1185">Reference proteome</keyword>
<evidence type="ECO:0000259" key="2">
    <source>
        <dbReference type="PROSITE" id="PS51272"/>
    </source>
</evidence>
<dbReference type="InterPro" id="IPR032812">
    <property type="entry name" value="SbsA_Ig"/>
</dbReference>
<gene>
    <name evidence="3" type="ORF">P4H66_25635</name>
</gene>